<dbReference type="AlphaFoldDB" id="A0A8K0V3J2"/>
<dbReference type="PANTHER" id="PTHR38693:SF1">
    <property type="entry name" value="UBIQUINONE BIOSYNTHESIS ACCESSORY FACTOR UBIJ"/>
    <property type="match status" value="1"/>
</dbReference>
<protein>
    <recommendedName>
        <fullName evidence="1">Ubiquinone biosynthesis accessory factor UbiJ</fullName>
    </recommendedName>
</protein>
<comment type="similarity">
    <text evidence="1">Belongs to the UbiJ family.</text>
</comment>
<gene>
    <name evidence="1" type="primary">ubiJ</name>
    <name evidence="3" type="ORF">JJB97_06395</name>
</gene>
<keyword evidence="1" id="KW-0963">Cytoplasm</keyword>
<feature type="domain" description="SCP2" evidence="2">
    <location>
        <begin position="16"/>
        <end position="114"/>
    </location>
</feature>
<evidence type="ECO:0000259" key="2">
    <source>
        <dbReference type="Pfam" id="PF02036"/>
    </source>
</evidence>
<dbReference type="RefSeq" id="WP_238713202.1">
    <property type="nucleotide sequence ID" value="NZ_JAEPBH010000013.1"/>
</dbReference>
<comment type="function">
    <text evidence="1">Required for ubiquinone (coenzyme Q) biosynthesis. Binds hydrophobic ubiquinone biosynthetic intermediates via its SCP2 domain and is essential for the stability of the Ubi complex. May constitute a docking platform where Ubi enzymes assemble and access their SCP2-bound polyprenyl substrates.</text>
</comment>
<dbReference type="Gene3D" id="3.30.1050.10">
    <property type="entry name" value="SCP2 sterol-binding domain"/>
    <property type="match status" value="1"/>
</dbReference>
<dbReference type="EMBL" id="JAEPBH010000013">
    <property type="protein sequence ID" value="MBK4714966.1"/>
    <property type="molecule type" value="Genomic_DNA"/>
</dbReference>
<evidence type="ECO:0000313" key="3">
    <source>
        <dbReference type="EMBL" id="MBK4714966.1"/>
    </source>
</evidence>
<dbReference type="InterPro" id="IPR003033">
    <property type="entry name" value="SCP2_sterol-bd_dom"/>
</dbReference>
<accession>A0A8K0V3J2</accession>
<dbReference type="GO" id="GO:0005737">
    <property type="term" value="C:cytoplasm"/>
    <property type="evidence" value="ECO:0007669"/>
    <property type="project" value="UniProtKB-SubCell"/>
</dbReference>
<comment type="subcellular location">
    <subcellularLocation>
        <location evidence="1">Cytoplasm</location>
    </subcellularLocation>
</comment>
<dbReference type="UniPathway" id="UPA00232"/>
<dbReference type="HAMAP" id="MF_02215">
    <property type="entry name" value="UbiJ"/>
    <property type="match status" value="1"/>
</dbReference>
<evidence type="ECO:0000256" key="1">
    <source>
        <dbReference type="HAMAP-Rule" id="MF_02215"/>
    </source>
</evidence>
<dbReference type="SUPFAM" id="SSF55718">
    <property type="entry name" value="SCP-like"/>
    <property type="match status" value="1"/>
</dbReference>
<proteinExistence type="inferred from homology"/>
<evidence type="ECO:0000313" key="4">
    <source>
        <dbReference type="Proteomes" id="UP000659047"/>
    </source>
</evidence>
<keyword evidence="4" id="KW-1185">Reference proteome</keyword>
<organism evidence="3 4">
    <name type="scientific">Tenebrionibacter intestinalis</name>
    <dbReference type="NCBI Taxonomy" id="2799638"/>
    <lineage>
        <taxon>Bacteria</taxon>
        <taxon>Pseudomonadati</taxon>
        <taxon>Pseudomonadota</taxon>
        <taxon>Gammaproteobacteria</taxon>
        <taxon>Enterobacterales</taxon>
        <taxon>Enterobacteriaceae</taxon>
        <taxon>Tenebrionibacter/Tenebrionicola group</taxon>
        <taxon>Tenebrionibacter</taxon>
    </lineage>
</organism>
<comment type="caution">
    <text evidence="3">The sequence shown here is derived from an EMBL/GenBank/DDBJ whole genome shotgun (WGS) entry which is preliminary data.</text>
</comment>
<dbReference type="Proteomes" id="UP000659047">
    <property type="component" value="Unassembled WGS sequence"/>
</dbReference>
<dbReference type="PANTHER" id="PTHR38693">
    <property type="entry name" value="UBIQUINONE BIOSYNTHESIS PROTEIN UBIJ"/>
    <property type="match status" value="1"/>
</dbReference>
<dbReference type="InterPro" id="IPR036527">
    <property type="entry name" value="SCP2_sterol-bd_dom_sf"/>
</dbReference>
<name>A0A8K0V3J2_9ENTR</name>
<dbReference type="GO" id="GO:0006744">
    <property type="term" value="P:ubiquinone biosynthetic process"/>
    <property type="evidence" value="ECO:0007669"/>
    <property type="project" value="UniProtKB-UniRule"/>
</dbReference>
<comment type="pathway">
    <text evidence="1">Cofactor biosynthesis; ubiquinone biosynthesis.</text>
</comment>
<keyword evidence="1" id="KW-0831">Ubiquinone biosynthesis</keyword>
<dbReference type="Pfam" id="PF02036">
    <property type="entry name" value="SCP2"/>
    <property type="match status" value="1"/>
</dbReference>
<reference evidence="3" key="1">
    <citation type="submission" date="2021-01" db="EMBL/GenBank/DDBJ databases">
        <title>Intestinitalea alba gen. nov., sp. nov., a novel genus of the family Enterobacteriaceae, isolated from the gut of the plastic-eating mealworm Tenebrio molitor L.</title>
        <authorList>
            <person name="Yang Y."/>
        </authorList>
    </citation>
    <scope>NUCLEOTIDE SEQUENCE</scope>
    <source>
        <strain evidence="3">BIT-L3</strain>
    </source>
</reference>
<dbReference type="InterPro" id="IPR038989">
    <property type="entry name" value="UbiJ"/>
</dbReference>
<sequence>MPVTPPLITATAEKLLNVFLWRDDALKSPRQRLKGKVLKLSLRESGAPLALVFSEQQIDVSGNWEGDADCVVITRLSTLAKLRDRQQLAQLIKSGELEVDGDLQVVQNLVALIDMAELDPAELLAPWVGDIAAEGIGKLLRGGGRFLKKRVARNQRYLAEALTEEWRLAPGPLEVAWFVEETDALARDVEALIERLDCLEDK</sequence>